<evidence type="ECO:0000256" key="5">
    <source>
        <dbReference type="PROSITE-ProRule" id="PRU00103"/>
    </source>
</evidence>
<evidence type="ECO:0000256" key="3">
    <source>
        <dbReference type="ARBA" id="ARBA00022737"/>
    </source>
</evidence>
<comment type="similarity">
    <text evidence="2">Belongs to the VAC14 family.</text>
</comment>
<dbReference type="PROSITE" id="PS50077">
    <property type="entry name" value="HEAT_REPEAT"/>
    <property type="match status" value="1"/>
</dbReference>
<keyword evidence="4" id="KW-0472">Membrane</keyword>
<evidence type="ECO:0000256" key="4">
    <source>
        <dbReference type="ARBA" id="ARBA00023136"/>
    </source>
</evidence>
<dbReference type="GO" id="GO:0006661">
    <property type="term" value="P:phosphatidylinositol biosynthetic process"/>
    <property type="evidence" value="ECO:0007669"/>
    <property type="project" value="InterPro"/>
</dbReference>
<keyword evidence="3" id="KW-0677">Repeat</keyword>
<feature type="domain" description="Vacuolar protein 14 C-terminal Fig4-binding" evidence="7">
    <location>
        <begin position="562"/>
        <end position="632"/>
    </location>
</feature>
<dbReference type="FunFam" id="1.25.10.10:FF:000169">
    <property type="entry name" value="protein VAC14 homolog isoform X1"/>
    <property type="match status" value="1"/>
</dbReference>
<dbReference type="GO" id="GO:0070772">
    <property type="term" value="C:PAS complex"/>
    <property type="evidence" value="ECO:0007669"/>
    <property type="project" value="InterPro"/>
</dbReference>
<dbReference type="EMBL" id="OIVN01003113">
    <property type="protein sequence ID" value="SPD08907.1"/>
    <property type="molecule type" value="Genomic_DNA"/>
</dbReference>
<evidence type="ECO:0000313" key="8">
    <source>
        <dbReference type="EMBL" id="SPD08907.1"/>
    </source>
</evidence>
<dbReference type="PANTHER" id="PTHR16023:SF0">
    <property type="entry name" value="PROTEIN VAC14 HOMOLOG"/>
    <property type="match status" value="1"/>
</dbReference>
<proteinExistence type="inferred from homology"/>
<feature type="compositionally biased region" description="Polar residues" evidence="6">
    <location>
        <begin position="762"/>
        <end position="773"/>
    </location>
</feature>
<dbReference type="Gene3D" id="1.25.10.10">
    <property type="entry name" value="Leucine-rich Repeat Variant"/>
    <property type="match status" value="2"/>
</dbReference>
<dbReference type="FunFam" id="1.25.10.10:FF:000411">
    <property type="entry name" value="protein VAC14 homolog"/>
    <property type="match status" value="1"/>
</dbReference>
<dbReference type="AlphaFoldDB" id="A0A2N9H306"/>
<dbReference type="InterPro" id="IPR011989">
    <property type="entry name" value="ARM-like"/>
</dbReference>
<reference evidence="8" key="1">
    <citation type="submission" date="2018-02" db="EMBL/GenBank/DDBJ databases">
        <authorList>
            <person name="Cohen D.B."/>
            <person name="Kent A.D."/>
        </authorList>
    </citation>
    <scope>NUCLEOTIDE SEQUENCE</scope>
</reference>
<evidence type="ECO:0000256" key="1">
    <source>
        <dbReference type="ARBA" id="ARBA00004308"/>
    </source>
</evidence>
<name>A0A2N9H306_FAGSY</name>
<protein>
    <recommendedName>
        <fullName evidence="7">Vacuolar protein 14 C-terminal Fig4-binding domain-containing protein</fullName>
    </recommendedName>
</protein>
<feature type="domain" description="Vacuolar protein 14 C-terminal Fig4-binding" evidence="7">
    <location>
        <begin position="511"/>
        <end position="556"/>
    </location>
</feature>
<dbReference type="Pfam" id="PF11916">
    <property type="entry name" value="Vac14_Fig4_bd"/>
    <property type="match status" value="3"/>
</dbReference>
<dbReference type="FunFam" id="1.25.10.10:FF:001082">
    <property type="entry name" value="ARM repeat superfamily protein"/>
    <property type="match status" value="1"/>
</dbReference>
<dbReference type="PANTHER" id="PTHR16023">
    <property type="entry name" value="TAX1 BINDING PROTEIN-RELATED"/>
    <property type="match status" value="1"/>
</dbReference>
<dbReference type="Pfam" id="PF12755">
    <property type="entry name" value="Vac14_Fab1_bd"/>
    <property type="match status" value="1"/>
</dbReference>
<dbReference type="InterPro" id="IPR021133">
    <property type="entry name" value="HEAT_type_2"/>
</dbReference>
<feature type="region of interest" description="Disordered" evidence="6">
    <location>
        <begin position="717"/>
        <end position="738"/>
    </location>
</feature>
<feature type="repeat" description="HEAT" evidence="5">
    <location>
        <begin position="92"/>
        <end position="127"/>
    </location>
</feature>
<dbReference type="InterPro" id="IPR026825">
    <property type="entry name" value="Vac14"/>
</dbReference>
<dbReference type="InterPro" id="IPR016024">
    <property type="entry name" value="ARM-type_fold"/>
</dbReference>
<feature type="region of interest" description="Disordered" evidence="6">
    <location>
        <begin position="761"/>
        <end position="803"/>
    </location>
</feature>
<organism evidence="8">
    <name type="scientific">Fagus sylvatica</name>
    <name type="common">Beechnut</name>
    <dbReference type="NCBI Taxonomy" id="28930"/>
    <lineage>
        <taxon>Eukaryota</taxon>
        <taxon>Viridiplantae</taxon>
        <taxon>Streptophyta</taxon>
        <taxon>Embryophyta</taxon>
        <taxon>Tracheophyta</taxon>
        <taxon>Spermatophyta</taxon>
        <taxon>Magnoliopsida</taxon>
        <taxon>eudicotyledons</taxon>
        <taxon>Gunneridae</taxon>
        <taxon>Pentapetalae</taxon>
        <taxon>rosids</taxon>
        <taxon>fabids</taxon>
        <taxon>Fagales</taxon>
        <taxon>Fagaceae</taxon>
        <taxon>Fagus</taxon>
    </lineage>
</organism>
<dbReference type="InterPro" id="IPR021841">
    <property type="entry name" value="VAC14_Fig4p-bd"/>
</dbReference>
<comment type="subcellular location">
    <subcellularLocation>
        <location evidence="1">Endomembrane system</location>
    </subcellularLocation>
</comment>
<evidence type="ECO:0000256" key="2">
    <source>
        <dbReference type="ARBA" id="ARBA00010225"/>
    </source>
</evidence>
<evidence type="ECO:0000256" key="6">
    <source>
        <dbReference type="SAM" id="MobiDB-lite"/>
    </source>
</evidence>
<dbReference type="GO" id="GO:0010008">
    <property type="term" value="C:endosome membrane"/>
    <property type="evidence" value="ECO:0007669"/>
    <property type="project" value="TreeGrafter"/>
</dbReference>
<dbReference type="SUPFAM" id="SSF48371">
    <property type="entry name" value="ARM repeat"/>
    <property type="match status" value="1"/>
</dbReference>
<sequence length="803" mass="90342">MADALSVIPASVLRNLSDKLYEKRKNAALEVEGIVKQLAAAGDHDKITSVINLLTNEFTYSPQANHRKGGLIGLAAATVGLTSEAAQHLEQIVPPVLSSFSDQDSRVRYYACEALYNIAKVVRGDFIIFFNQIFDALCKLSADSDANVQSAAHLLDRLVKDIVTESNEFSIEEFIPLLRERMNVLNPYVRQFLVGWITVLDSVPDIDMLGFLPDFLDGLFNMLSDSSHEIRQQADSALSEFLQEIKNSPSVDYGRMAEILVQRAASADEFTRLTAITWINEFVKLGGDQLVPYYADILGAILPCISDKEEKIRVVARETNEELRSIKADPAEGFDVGAILGIARRELNSEWEATRIEALHWISSLLNRHRSEVLSSLNDIFDTLLKALSDPSDEGCPWVESDWVWCQPDPVRGGLAVGAMVLFGRRFHFVLWLVWQERNCRAFEGKERLTMELELCLTGWSLCMWRVRSWVQNPPGVVLLVLEVHAGIAKDPQHFHQLVVFLVHTFRVDNSLLEKRGALIIRRLCVLLDAERVYRELSTILEGESDLDFASIMVQNSLVNPAGKDLFVSLYASWCHSPMAIISLCLLAQTYQHASAVIQSLVGEDINVKFLVQLDKLIRLLETPIFAYLRLQGCGVGENVMCWRPSKNHKFELLDPGRYIWLLKALNGLLMLLPQQSAAFKILRTRLKTVPSYSFNSEPFRQTSSGNPYQILHHMPSGSHITEDGDRMQDGGSHNGINFTSRLHQFEQMQHQHRMLAKVQAQLRNSSTTSLSKEVQRHEEPRPPSASDMSGPPSRSSRRGPGQ</sequence>
<gene>
    <name evidence="8" type="ORF">FSB_LOCUS36789</name>
</gene>
<feature type="domain" description="Vacuolar protein 14 C-terminal Fig4-binding" evidence="7">
    <location>
        <begin position="650"/>
        <end position="690"/>
    </location>
</feature>
<accession>A0A2N9H306</accession>
<evidence type="ECO:0000259" key="7">
    <source>
        <dbReference type="Pfam" id="PF11916"/>
    </source>
</evidence>